<evidence type="ECO:0000256" key="2">
    <source>
        <dbReference type="SAM" id="MobiDB-lite"/>
    </source>
</evidence>
<organism evidence="4 5">
    <name type="scientific">Nocardioides alpinus</name>
    <dbReference type="NCBI Taxonomy" id="748909"/>
    <lineage>
        <taxon>Bacteria</taxon>
        <taxon>Bacillati</taxon>
        <taxon>Actinomycetota</taxon>
        <taxon>Actinomycetes</taxon>
        <taxon>Propionibacteriales</taxon>
        <taxon>Nocardioidaceae</taxon>
        <taxon>Nocardioides</taxon>
    </lineage>
</organism>
<dbReference type="EMBL" id="PJBV01000016">
    <property type="protein sequence ID" value="PKH40974.1"/>
    <property type="molecule type" value="Genomic_DNA"/>
</dbReference>
<dbReference type="InterPro" id="IPR006015">
    <property type="entry name" value="Universal_stress_UspA"/>
</dbReference>
<dbReference type="SUPFAM" id="SSF52402">
    <property type="entry name" value="Adenine nucleotide alpha hydrolases-like"/>
    <property type="match status" value="2"/>
</dbReference>
<dbReference type="PANTHER" id="PTHR46553:SF3">
    <property type="entry name" value="ADENINE NUCLEOTIDE ALPHA HYDROLASES-LIKE SUPERFAMILY PROTEIN"/>
    <property type="match status" value="1"/>
</dbReference>
<dbReference type="PANTHER" id="PTHR46553">
    <property type="entry name" value="ADENINE NUCLEOTIDE ALPHA HYDROLASES-LIKE SUPERFAMILY PROTEIN"/>
    <property type="match status" value="1"/>
</dbReference>
<dbReference type="Proteomes" id="UP000233565">
    <property type="component" value="Unassembled WGS sequence"/>
</dbReference>
<dbReference type="CDD" id="cd00293">
    <property type="entry name" value="USP-like"/>
    <property type="match status" value="1"/>
</dbReference>
<feature type="region of interest" description="Disordered" evidence="2">
    <location>
        <begin position="1"/>
        <end position="36"/>
    </location>
</feature>
<evidence type="ECO:0000256" key="1">
    <source>
        <dbReference type="ARBA" id="ARBA00008791"/>
    </source>
</evidence>
<name>A0ABX4QWZ2_9ACTN</name>
<sequence length="322" mass="33550">MGRVMAPPYGAVARRDPGPTGPGPTPLPPSLGRREAGGMTTTLPLLVAYDGSADARRALIWTARESLRTGTPVRVLAVNEILPPTWGGVGGMVVVTEGYVLDSSALLEEAEKTLADEGVTNAITEQRTGPVVSELLLAAESASALVIGSQGHGAAGEALIGSVSQHLARHATCPVVVVREPRDSAARRIIVGIDGSRTSAAALEYACRRAETTGETVVAIHGFHVRVPSTDVWASTPRSVETDERERLLSESIAGVREDHPDVRLEQEVVAVAPERCLVDASASASLVVVGSRGLGYFSGLLLGSVSQAVLHRATCPVAVVR</sequence>
<comment type="similarity">
    <text evidence="1">Belongs to the universal stress protein A family.</text>
</comment>
<evidence type="ECO:0000313" key="5">
    <source>
        <dbReference type="Proteomes" id="UP000233565"/>
    </source>
</evidence>
<feature type="domain" description="UspA" evidence="3">
    <location>
        <begin position="45"/>
        <end position="179"/>
    </location>
</feature>
<dbReference type="InterPro" id="IPR014729">
    <property type="entry name" value="Rossmann-like_a/b/a_fold"/>
</dbReference>
<dbReference type="Gene3D" id="3.40.50.620">
    <property type="entry name" value="HUPs"/>
    <property type="match status" value="2"/>
</dbReference>
<reference evidence="4 5" key="1">
    <citation type="submission" date="2017-12" db="EMBL/GenBank/DDBJ databases">
        <title>Pharmacopeia of the Arctic Ocean.</title>
        <authorList>
            <person name="Collins E."/>
            <person name="Ducluzeau A.-L."/>
        </authorList>
    </citation>
    <scope>NUCLEOTIDE SEQUENCE [LARGE SCALE GENOMIC DNA]</scope>
    <source>
        <strain evidence="4 5">DSM 23325</strain>
    </source>
</reference>
<dbReference type="InterPro" id="IPR006016">
    <property type="entry name" value="UspA"/>
</dbReference>
<dbReference type="PRINTS" id="PR01438">
    <property type="entry name" value="UNVRSLSTRESS"/>
</dbReference>
<feature type="compositionally biased region" description="Pro residues" evidence="2">
    <location>
        <begin position="19"/>
        <end position="29"/>
    </location>
</feature>
<keyword evidence="5" id="KW-1185">Reference proteome</keyword>
<evidence type="ECO:0000259" key="3">
    <source>
        <dbReference type="Pfam" id="PF00582"/>
    </source>
</evidence>
<gene>
    <name evidence="4" type="ORF">CXG46_10990</name>
</gene>
<proteinExistence type="inferred from homology"/>
<accession>A0ABX4QWZ2</accession>
<feature type="domain" description="UspA" evidence="3">
    <location>
        <begin position="187"/>
        <end position="322"/>
    </location>
</feature>
<comment type="caution">
    <text evidence="4">The sequence shown here is derived from an EMBL/GenBank/DDBJ whole genome shotgun (WGS) entry which is preliminary data.</text>
</comment>
<evidence type="ECO:0000313" key="4">
    <source>
        <dbReference type="EMBL" id="PKH40974.1"/>
    </source>
</evidence>
<protein>
    <submittedName>
        <fullName evidence="4">Universal stress protein</fullName>
    </submittedName>
</protein>
<dbReference type="Pfam" id="PF00582">
    <property type="entry name" value="Usp"/>
    <property type="match status" value="2"/>
</dbReference>